<keyword evidence="10" id="KW-1185">Reference proteome</keyword>
<evidence type="ECO:0000313" key="10">
    <source>
        <dbReference type="Proteomes" id="UP000003422"/>
    </source>
</evidence>
<keyword evidence="4 6" id="KW-0697">Rotamase</keyword>
<dbReference type="AlphaFoldDB" id="G4D3W2"/>
<dbReference type="InterPro" id="IPR027304">
    <property type="entry name" value="Trigger_fact/SurA_dom_sf"/>
</dbReference>
<dbReference type="OrthoDB" id="14196at2"/>
<evidence type="ECO:0000256" key="5">
    <source>
        <dbReference type="ARBA" id="ARBA00023235"/>
    </source>
</evidence>
<dbReference type="Proteomes" id="UP000003422">
    <property type="component" value="Unassembled WGS sequence"/>
</dbReference>
<comment type="caution">
    <text evidence="9">The sequence shown here is derived from an EMBL/GenBank/DDBJ whole genome shotgun (WGS) entry which is preliminary data.</text>
</comment>
<dbReference type="PANTHER" id="PTHR47245:SF1">
    <property type="entry name" value="FOLDASE PROTEIN PRSA"/>
    <property type="match status" value="1"/>
</dbReference>
<evidence type="ECO:0000256" key="2">
    <source>
        <dbReference type="ARBA" id="ARBA00013194"/>
    </source>
</evidence>
<dbReference type="Pfam" id="PF13624">
    <property type="entry name" value="SurA_N_3"/>
    <property type="match status" value="1"/>
</dbReference>
<evidence type="ECO:0000256" key="7">
    <source>
        <dbReference type="SAM" id="MobiDB-lite"/>
    </source>
</evidence>
<evidence type="ECO:0000256" key="4">
    <source>
        <dbReference type="ARBA" id="ARBA00023110"/>
    </source>
</evidence>
<feature type="compositionally biased region" description="Basic and acidic residues" evidence="7">
    <location>
        <begin position="355"/>
        <end position="385"/>
    </location>
</feature>
<dbReference type="EMBL" id="AGBB01000103">
    <property type="protein sequence ID" value="EGY79786.1"/>
    <property type="molecule type" value="Genomic_DNA"/>
</dbReference>
<dbReference type="EC" id="5.2.1.8" evidence="2"/>
<evidence type="ECO:0000313" key="9">
    <source>
        <dbReference type="EMBL" id="EGY79786.1"/>
    </source>
</evidence>
<dbReference type="InterPro" id="IPR050245">
    <property type="entry name" value="PrsA_foldase"/>
</dbReference>
<dbReference type="PROSITE" id="PS50198">
    <property type="entry name" value="PPIC_PPIASE_2"/>
    <property type="match status" value="1"/>
</dbReference>
<proteinExistence type="predicted"/>
<dbReference type="Gene3D" id="3.10.50.40">
    <property type="match status" value="1"/>
</dbReference>
<feature type="region of interest" description="Disordered" evidence="7">
    <location>
        <begin position="327"/>
        <end position="385"/>
    </location>
</feature>
<evidence type="ECO:0000259" key="8">
    <source>
        <dbReference type="PROSITE" id="PS50198"/>
    </source>
</evidence>
<keyword evidence="3" id="KW-0732">Signal</keyword>
<dbReference type="SUPFAM" id="SSF109998">
    <property type="entry name" value="Triger factor/SurA peptide-binding domain-like"/>
    <property type="match status" value="1"/>
</dbReference>
<organism evidence="9 10">
    <name type="scientific">Peptoniphilus indolicus ATCC 29427</name>
    <dbReference type="NCBI Taxonomy" id="997350"/>
    <lineage>
        <taxon>Bacteria</taxon>
        <taxon>Bacillati</taxon>
        <taxon>Bacillota</taxon>
        <taxon>Tissierellia</taxon>
        <taxon>Tissierellales</taxon>
        <taxon>Peptoniphilaceae</taxon>
        <taxon>Peptoniphilus</taxon>
    </lineage>
</organism>
<feature type="compositionally biased region" description="Basic and acidic residues" evidence="7">
    <location>
        <begin position="336"/>
        <end position="345"/>
    </location>
</feature>
<dbReference type="PROSITE" id="PS51257">
    <property type="entry name" value="PROKAR_LIPOPROTEIN"/>
    <property type="match status" value="1"/>
</dbReference>
<sequence length="385" mass="43402">MNVLNLKNTMNKIVLGVGLSALLITTACGTPKKEGVAATVNGVDITQEEFVKNYASQRNYYTLSAGSESYLTEKSPQDPSKTMDQVIKESVLNDLIDMEILKQDAEKLGIKAEEAEIDKELNTVKEQMGGQEAFNEQLKQMGSNEAYYRKYFTNLNIMKQYYKVKEKEFKASEDEIKKYYDEHKDEYFTADAAHILVKDVNEANLIKKELSKGADFAQIAKEKSTDKGSAEKGGELGEFSNGMMVKEFEDVVKSIKVGEISDPVESQFGFHIIKLNKFENKKLEEVKEIIESAVTQQKYKDHLDNLKKEAKIEKYVNVKDDIEIPEEFKLPTAATKAEDKSKETPADEVGNSTVETKEKAKANKASNTKENKNAKNTEKTEEKSK</sequence>
<dbReference type="STRING" id="997350.HMPREF9129_1092"/>
<evidence type="ECO:0000256" key="6">
    <source>
        <dbReference type="PROSITE-ProRule" id="PRU00278"/>
    </source>
</evidence>
<dbReference type="Gene3D" id="1.10.4030.10">
    <property type="entry name" value="Porin chaperone SurA, peptide-binding domain"/>
    <property type="match status" value="1"/>
</dbReference>
<gene>
    <name evidence="9" type="ORF">HMPREF9129_1092</name>
</gene>
<dbReference type="RefSeq" id="WP_004821084.1">
    <property type="nucleotide sequence ID" value="NZ_JH165061.1"/>
</dbReference>
<name>G4D3W2_9FIRM</name>
<dbReference type="InterPro" id="IPR046357">
    <property type="entry name" value="PPIase_dom_sf"/>
</dbReference>
<feature type="domain" description="PpiC" evidence="8">
    <location>
        <begin position="192"/>
        <end position="277"/>
    </location>
</feature>
<evidence type="ECO:0000256" key="3">
    <source>
        <dbReference type="ARBA" id="ARBA00022729"/>
    </source>
</evidence>
<dbReference type="SUPFAM" id="SSF54534">
    <property type="entry name" value="FKBP-like"/>
    <property type="match status" value="1"/>
</dbReference>
<dbReference type="HOGENOM" id="CLU_034646_5_2_9"/>
<dbReference type="GO" id="GO:0003755">
    <property type="term" value="F:peptidyl-prolyl cis-trans isomerase activity"/>
    <property type="evidence" value="ECO:0007669"/>
    <property type="project" value="UniProtKB-KW"/>
</dbReference>
<keyword evidence="5 6" id="KW-0413">Isomerase</keyword>
<dbReference type="PANTHER" id="PTHR47245">
    <property type="entry name" value="PEPTIDYLPROLYL ISOMERASE"/>
    <property type="match status" value="1"/>
</dbReference>
<comment type="catalytic activity">
    <reaction evidence="1">
        <text>[protein]-peptidylproline (omega=180) = [protein]-peptidylproline (omega=0)</text>
        <dbReference type="Rhea" id="RHEA:16237"/>
        <dbReference type="Rhea" id="RHEA-COMP:10747"/>
        <dbReference type="Rhea" id="RHEA-COMP:10748"/>
        <dbReference type="ChEBI" id="CHEBI:83833"/>
        <dbReference type="ChEBI" id="CHEBI:83834"/>
        <dbReference type="EC" id="5.2.1.8"/>
    </reaction>
</comment>
<dbReference type="eggNOG" id="COG0760">
    <property type="taxonomic scope" value="Bacteria"/>
</dbReference>
<dbReference type="InterPro" id="IPR000297">
    <property type="entry name" value="PPIase_PpiC"/>
</dbReference>
<dbReference type="Pfam" id="PF00639">
    <property type="entry name" value="Rotamase"/>
    <property type="match status" value="1"/>
</dbReference>
<dbReference type="PATRIC" id="fig|997350.3.peg.1050"/>
<reference evidence="9 10" key="1">
    <citation type="submission" date="2011-06" db="EMBL/GenBank/DDBJ databases">
        <authorList>
            <person name="Muzny D."/>
            <person name="Qin X."/>
            <person name="Deng J."/>
            <person name="Jiang H."/>
            <person name="Liu Y."/>
            <person name="Qu J."/>
            <person name="Song X.-Z."/>
            <person name="Zhang L."/>
            <person name="Thornton R."/>
            <person name="Coyle M."/>
            <person name="Francisco L."/>
            <person name="Jackson L."/>
            <person name="Javaid M."/>
            <person name="Korchina V."/>
            <person name="Kovar C."/>
            <person name="Mata R."/>
            <person name="Mathew T."/>
            <person name="Ngo R."/>
            <person name="Nguyen L."/>
            <person name="Nguyen N."/>
            <person name="Okwuonu G."/>
            <person name="Ongeri F."/>
            <person name="Pham C."/>
            <person name="Simmons D."/>
            <person name="Wilczek-Boney K."/>
            <person name="Hale W."/>
            <person name="Jakkamsetti A."/>
            <person name="Pham P."/>
            <person name="Ruth R."/>
            <person name="San Lucas F."/>
            <person name="Warren J."/>
            <person name="Zhang J."/>
            <person name="Zhao Z."/>
            <person name="Zhou C."/>
            <person name="Zhu D."/>
            <person name="Lee S."/>
            <person name="Bess C."/>
            <person name="Blankenburg K."/>
            <person name="Forbes L."/>
            <person name="Fu Q."/>
            <person name="Gubbala S."/>
            <person name="Hirani K."/>
            <person name="Jayaseelan J.C."/>
            <person name="Lara F."/>
            <person name="Munidasa M."/>
            <person name="Palculict T."/>
            <person name="Patil S."/>
            <person name="Pu L.-L."/>
            <person name="Saada N."/>
            <person name="Tang L."/>
            <person name="Weissenberger G."/>
            <person name="Zhu Y."/>
            <person name="Hemphill L."/>
            <person name="Shang Y."/>
            <person name="Youmans B."/>
            <person name="Ayvaz T."/>
            <person name="Ross M."/>
            <person name="Santibanez J."/>
            <person name="Aqrawi P."/>
            <person name="Gross S."/>
            <person name="Joshi V."/>
            <person name="Fowler G."/>
            <person name="Nazareth L."/>
            <person name="Reid J."/>
            <person name="Worley K."/>
            <person name="Petrosino J."/>
            <person name="Highlander S."/>
            <person name="Gibbs R."/>
        </authorList>
    </citation>
    <scope>NUCLEOTIDE SEQUENCE [LARGE SCALE GENOMIC DNA]</scope>
    <source>
        <strain evidence="9 10">ATCC 29427</strain>
    </source>
</reference>
<protein>
    <recommendedName>
        <fullName evidence="2">peptidylprolyl isomerase</fullName>
        <ecNumber evidence="2">5.2.1.8</ecNumber>
    </recommendedName>
</protein>
<evidence type="ECO:0000256" key="1">
    <source>
        <dbReference type="ARBA" id="ARBA00000971"/>
    </source>
</evidence>
<accession>G4D3W2</accession>